<evidence type="ECO:0000313" key="3">
    <source>
        <dbReference type="EMBL" id="MCA5893007.1"/>
    </source>
</evidence>
<organism evidence="3 4">
    <name type="scientific">Isoptericola luteus</name>
    <dbReference type="NCBI Taxonomy" id="2879484"/>
    <lineage>
        <taxon>Bacteria</taxon>
        <taxon>Bacillati</taxon>
        <taxon>Actinomycetota</taxon>
        <taxon>Actinomycetes</taxon>
        <taxon>Micrococcales</taxon>
        <taxon>Promicromonosporaceae</taxon>
        <taxon>Isoptericola</taxon>
    </lineage>
</organism>
<name>A0ABS7ZEX1_9MICO</name>
<evidence type="ECO:0000313" key="4">
    <source>
        <dbReference type="Proteomes" id="UP001319870"/>
    </source>
</evidence>
<protein>
    <recommendedName>
        <fullName evidence="5">LPXTG-motif cell wall anchor domain protein</fullName>
    </recommendedName>
</protein>
<accession>A0ABS7ZEX1</accession>
<feature type="signal peptide" evidence="2">
    <location>
        <begin position="1"/>
        <end position="22"/>
    </location>
</feature>
<evidence type="ECO:0000256" key="2">
    <source>
        <dbReference type="SAM" id="SignalP"/>
    </source>
</evidence>
<sequence length="201" mass="19549">MLRRLTALVTALIATTAFSATAASADTDDFEYSPDEYALSISITTPVVGEPFVVNLSGPVGNPSFTLEIPGVDDSAIDVAGAQTAATTDGSAAFVVTLPSEGTYTLTATDAEGQVVATSTVGAVVDDAAVGDDAGDADGVAGADGTTTTAGGLAVTGATSTPYLLAAGLLLVVGLGALLVARGRGRAARAAEPSHGGDSSV</sequence>
<evidence type="ECO:0000256" key="1">
    <source>
        <dbReference type="SAM" id="Phobius"/>
    </source>
</evidence>
<keyword evidence="1" id="KW-0812">Transmembrane</keyword>
<proteinExistence type="predicted"/>
<dbReference type="RefSeq" id="WP_225564761.1">
    <property type="nucleotide sequence ID" value="NZ_JAIXCQ010000003.1"/>
</dbReference>
<keyword evidence="1" id="KW-0472">Membrane</keyword>
<keyword evidence="4" id="KW-1185">Reference proteome</keyword>
<keyword evidence="1" id="KW-1133">Transmembrane helix</keyword>
<dbReference type="Proteomes" id="UP001319870">
    <property type="component" value="Unassembled WGS sequence"/>
</dbReference>
<feature type="transmembrane region" description="Helical" evidence="1">
    <location>
        <begin position="163"/>
        <end position="181"/>
    </location>
</feature>
<dbReference type="EMBL" id="JAIXCQ010000003">
    <property type="protein sequence ID" value="MCA5893007.1"/>
    <property type="molecule type" value="Genomic_DNA"/>
</dbReference>
<evidence type="ECO:0008006" key="5">
    <source>
        <dbReference type="Google" id="ProtNLM"/>
    </source>
</evidence>
<feature type="chain" id="PRO_5045954881" description="LPXTG-motif cell wall anchor domain protein" evidence="2">
    <location>
        <begin position="23"/>
        <end position="201"/>
    </location>
</feature>
<reference evidence="3 4" key="1">
    <citation type="submission" date="2021-09" db="EMBL/GenBank/DDBJ databases">
        <title>Isoptericola luteus sp. nov., a novel bacterium isolated from Harbin, the capital city of Heilongjiang province.</title>
        <authorList>
            <person name="Li J."/>
        </authorList>
    </citation>
    <scope>NUCLEOTIDE SEQUENCE [LARGE SCALE GENOMIC DNA]</scope>
    <source>
        <strain evidence="3 4">NEAU-Y5</strain>
    </source>
</reference>
<comment type="caution">
    <text evidence="3">The sequence shown here is derived from an EMBL/GenBank/DDBJ whole genome shotgun (WGS) entry which is preliminary data.</text>
</comment>
<gene>
    <name evidence="3" type="ORF">LEP48_06515</name>
</gene>
<keyword evidence="2" id="KW-0732">Signal</keyword>